<dbReference type="RefSeq" id="XP_007680673.1">
    <property type="nucleotide sequence ID" value="XM_007682483.1"/>
</dbReference>
<dbReference type="AlphaFoldDB" id="M2MLG7"/>
<protein>
    <submittedName>
        <fullName evidence="2">Uncharacterized protein</fullName>
    </submittedName>
</protein>
<organism evidence="2 3">
    <name type="scientific">Baudoinia panamericana (strain UAMH 10762)</name>
    <name type="common">Angels' share fungus</name>
    <name type="synonym">Baudoinia compniacensis (strain UAMH 10762)</name>
    <dbReference type="NCBI Taxonomy" id="717646"/>
    <lineage>
        <taxon>Eukaryota</taxon>
        <taxon>Fungi</taxon>
        <taxon>Dikarya</taxon>
        <taxon>Ascomycota</taxon>
        <taxon>Pezizomycotina</taxon>
        <taxon>Dothideomycetes</taxon>
        <taxon>Dothideomycetidae</taxon>
        <taxon>Mycosphaerellales</taxon>
        <taxon>Teratosphaeriaceae</taxon>
        <taxon>Baudoinia</taxon>
    </lineage>
</organism>
<feature type="compositionally biased region" description="Basic and acidic residues" evidence="1">
    <location>
        <begin position="114"/>
        <end position="136"/>
    </location>
</feature>
<dbReference type="GeneID" id="19110694"/>
<feature type="region of interest" description="Disordered" evidence="1">
    <location>
        <begin position="1"/>
        <end position="25"/>
    </location>
</feature>
<gene>
    <name evidence="2" type="ORF">BAUCODRAFT_282993</name>
</gene>
<feature type="compositionally biased region" description="Polar residues" evidence="1">
    <location>
        <begin position="76"/>
        <end position="110"/>
    </location>
</feature>
<keyword evidence="3" id="KW-1185">Reference proteome</keyword>
<evidence type="ECO:0000313" key="3">
    <source>
        <dbReference type="Proteomes" id="UP000011761"/>
    </source>
</evidence>
<dbReference type="Proteomes" id="UP000011761">
    <property type="component" value="Unassembled WGS sequence"/>
</dbReference>
<dbReference type="KEGG" id="bcom:BAUCODRAFT_282993"/>
<name>M2MLG7_BAUPA</name>
<accession>M2MLG7</accession>
<dbReference type="HOGENOM" id="CLU_1875054_0_0_1"/>
<feature type="region of interest" description="Disordered" evidence="1">
    <location>
        <begin position="76"/>
        <end position="136"/>
    </location>
</feature>
<dbReference type="EMBL" id="KB445562">
    <property type="protein sequence ID" value="EMC92238.1"/>
    <property type="molecule type" value="Genomic_DNA"/>
</dbReference>
<sequence>MLNCCAPDGTSTTGPTPAEKAYSTGGLREATVTQRRGATPITCHMRSFLGHCSSIEAFSCDRNALSVLRQICSVQSSNMSPPHATSQNPQQQPSKESPTQEDQSQDQRSQPALARREKLRTKDSREHVTLALDYRM</sequence>
<reference evidence="2 3" key="1">
    <citation type="journal article" date="2012" name="PLoS Pathog.">
        <title>Diverse lifestyles and strategies of plant pathogenesis encoded in the genomes of eighteen Dothideomycetes fungi.</title>
        <authorList>
            <person name="Ohm R.A."/>
            <person name="Feau N."/>
            <person name="Henrissat B."/>
            <person name="Schoch C.L."/>
            <person name="Horwitz B.A."/>
            <person name="Barry K.W."/>
            <person name="Condon B.J."/>
            <person name="Copeland A.C."/>
            <person name="Dhillon B."/>
            <person name="Glaser F."/>
            <person name="Hesse C.N."/>
            <person name="Kosti I."/>
            <person name="LaButti K."/>
            <person name="Lindquist E.A."/>
            <person name="Lucas S."/>
            <person name="Salamov A.A."/>
            <person name="Bradshaw R.E."/>
            <person name="Ciuffetti L."/>
            <person name="Hamelin R.C."/>
            <person name="Kema G.H.J."/>
            <person name="Lawrence C."/>
            <person name="Scott J.A."/>
            <person name="Spatafora J.W."/>
            <person name="Turgeon B.G."/>
            <person name="de Wit P.J.G.M."/>
            <person name="Zhong S."/>
            <person name="Goodwin S.B."/>
            <person name="Grigoriev I.V."/>
        </authorList>
    </citation>
    <scope>NUCLEOTIDE SEQUENCE [LARGE SCALE GENOMIC DNA]</scope>
    <source>
        <strain evidence="2 3">UAMH 10762</strain>
    </source>
</reference>
<evidence type="ECO:0000256" key="1">
    <source>
        <dbReference type="SAM" id="MobiDB-lite"/>
    </source>
</evidence>
<evidence type="ECO:0000313" key="2">
    <source>
        <dbReference type="EMBL" id="EMC92238.1"/>
    </source>
</evidence>
<proteinExistence type="predicted"/>